<evidence type="ECO:0000313" key="4">
    <source>
        <dbReference type="EMBL" id="RCN59265.1"/>
    </source>
</evidence>
<reference evidence="4 5" key="1">
    <citation type="submission" date="2018-02" db="EMBL/GenBank/DDBJ databases">
        <title>Insights into the biology of acidophilic members of the Acidiferrobacteraceae family derived from comparative genomic analyses.</title>
        <authorList>
            <person name="Issotta F."/>
            <person name="Thyssen C."/>
            <person name="Mena C."/>
            <person name="Moya A."/>
            <person name="Bellenberg S."/>
            <person name="Sproer C."/>
            <person name="Covarrubias P.C."/>
            <person name="Sand W."/>
            <person name="Quatrini R."/>
            <person name="Vera M."/>
        </authorList>
    </citation>
    <scope>NUCLEOTIDE SEQUENCE [LARGE SCALE GENOMIC DNA]</scope>
    <source>
        <strain evidence="5">m-1</strain>
    </source>
</reference>
<name>A0A368HMJ7_9GAMM</name>
<organism evidence="4 5">
    <name type="scientific">Acidiferrobacter thiooxydans</name>
    <dbReference type="NCBI Taxonomy" id="163359"/>
    <lineage>
        <taxon>Bacteria</taxon>
        <taxon>Pseudomonadati</taxon>
        <taxon>Pseudomonadota</taxon>
        <taxon>Gammaproteobacteria</taxon>
        <taxon>Acidiferrobacterales</taxon>
        <taxon>Acidiferrobacteraceae</taxon>
        <taxon>Acidiferrobacter</taxon>
    </lineage>
</organism>
<dbReference type="GO" id="GO:0016757">
    <property type="term" value="F:glycosyltransferase activity"/>
    <property type="evidence" value="ECO:0007669"/>
    <property type="project" value="InterPro"/>
</dbReference>
<evidence type="ECO:0000259" key="2">
    <source>
        <dbReference type="Pfam" id="PF00534"/>
    </source>
</evidence>
<dbReference type="AlphaFoldDB" id="A0A368HMJ7"/>
<dbReference type="Gene3D" id="3.40.50.2000">
    <property type="entry name" value="Glycogen Phosphorylase B"/>
    <property type="match status" value="2"/>
</dbReference>
<dbReference type="Pfam" id="PF13439">
    <property type="entry name" value="Glyco_transf_4"/>
    <property type="match status" value="1"/>
</dbReference>
<dbReference type="EMBL" id="PSYR01000001">
    <property type="protein sequence ID" value="RCN59265.1"/>
    <property type="molecule type" value="Genomic_DNA"/>
</dbReference>
<dbReference type="PANTHER" id="PTHR46401:SF2">
    <property type="entry name" value="GLYCOSYLTRANSFERASE WBBK-RELATED"/>
    <property type="match status" value="1"/>
</dbReference>
<dbReference type="CDD" id="cd03809">
    <property type="entry name" value="GT4_MtfB-like"/>
    <property type="match status" value="1"/>
</dbReference>
<dbReference type="SUPFAM" id="SSF53756">
    <property type="entry name" value="UDP-Glycosyltransferase/glycogen phosphorylase"/>
    <property type="match status" value="1"/>
</dbReference>
<dbReference type="Proteomes" id="UP000253250">
    <property type="component" value="Unassembled WGS sequence"/>
</dbReference>
<feature type="domain" description="Glycosyltransferase subfamily 4-like N-terminal" evidence="3">
    <location>
        <begin position="23"/>
        <end position="182"/>
    </location>
</feature>
<dbReference type="InterPro" id="IPR001296">
    <property type="entry name" value="Glyco_trans_1"/>
</dbReference>
<evidence type="ECO:0000259" key="3">
    <source>
        <dbReference type="Pfam" id="PF13439"/>
    </source>
</evidence>
<dbReference type="OrthoDB" id="9801609at2"/>
<feature type="domain" description="Glycosyl transferase family 1" evidence="2">
    <location>
        <begin position="202"/>
        <end position="361"/>
    </location>
</feature>
<dbReference type="InterPro" id="IPR028098">
    <property type="entry name" value="Glyco_trans_4-like_N"/>
</dbReference>
<keyword evidence="1" id="KW-0808">Transferase</keyword>
<sequence length="388" mass="42909">MDGVGVTFKIAVDACSLYRPLTGVGRYTHELCRELSQDLNTDVIFACGWRWQRDFPVPLNADTRGRIEAIRAGLPGGQALIYGVKALAYRALARYHRPNVVFAPGFLIPPLAVPTVITVHDLSHIRFPETHPAERLRLFLKHLGKSIARAAAVLTISQFSADEIVREFPDVRDRLHIIAPGVRDIFTPNGDPHESVSPLSLPNDSRPFFLFLATLEPRKNLGRLLAAYAQLPARMRAEYRLVIAGQIGWKMDDLAGTLQQMVRAGEVQLLGHVRDQDLPGLYRRASALVYPSLYEGFGLPPLEAMACGCVTVVATTSAIPEACGDAGLYVDPWDTEGLAAAMIQIVEDTALRATLRERGFQRARLFRWEEAGRQLRTVLVQAGELGVR</sequence>
<dbReference type="FunFam" id="3.40.50.2000:FF:000119">
    <property type="entry name" value="Glycosyl transferase group 1"/>
    <property type="match status" value="1"/>
</dbReference>
<keyword evidence="5" id="KW-1185">Reference proteome</keyword>
<evidence type="ECO:0008006" key="6">
    <source>
        <dbReference type="Google" id="ProtNLM"/>
    </source>
</evidence>
<proteinExistence type="predicted"/>
<evidence type="ECO:0000313" key="5">
    <source>
        <dbReference type="Proteomes" id="UP000253250"/>
    </source>
</evidence>
<dbReference type="PANTHER" id="PTHR46401">
    <property type="entry name" value="GLYCOSYLTRANSFERASE WBBK-RELATED"/>
    <property type="match status" value="1"/>
</dbReference>
<protein>
    <recommendedName>
        <fullName evidence="6">Glycosyltransferase family 1 protein</fullName>
    </recommendedName>
</protein>
<gene>
    <name evidence="4" type="ORF">C4900_06055</name>
</gene>
<evidence type="ECO:0000256" key="1">
    <source>
        <dbReference type="ARBA" id="ARBA00022679"/>
    </source>
</evidence>
<comment type="caution">
    <text evidence="4">The sequence shown here is derived from an EMBL/GenBank/DDBJ whole genome shotgun (WGS) entry which is preliminary data.</text>
</comment>
<dbReference type="GO" id="GO:0009103">
    <property type="term" value="P:lipopolysaccharide biosynthetic process"/>
    <property type="evidence" value="ECO:0007669"/>
    <property type="project" value="TreeGrafter"/>
</dbReference>
<dbReference type="Pfam" id="PF00534">
    <property type="entry name" value="Glycos_transf_1"/>
    <property type="match status" value="1"/>
</dbReference>
<accession>A0A368HMJ7</accession>